<evidence type="ECO:0000313" key="1">
    <source>
        <dbReference type="EMBL" id="AYO75527.1"/>
    </source>
</evidence>
<reference evidence="1 2" key="1">
    <citation type="submission" date="2018-10" db="EMBL/GenBank/DDBJ databases">
        <title>Characterization and genome analysis of a novel bacterium Sphingobium yanoikuyae SJTF8 capable of degrading PAHs.</title>
        <authorList>
            <person name="Yin C."/>
            <person name="Xiong W."/>
            <person name="Liang R."/>
        </authorList>
    </citation>
    <scope>NUCLEOTIDE SEQUENCE [LARGE SCALE GENOMIC DNA]</scope>
    <source>
        <strain evidence="1 2">SJTF8</strain>
        <plasmid evidence="2">pf1</plasmid>
    </source>
</reference>
<dbReference type="Proteomes" id="UP000280708">
    <property type="component" value="Plasmid pF1"/>
</dbReference>
<proteinExistence type="predicted"/>
<protein>
    <submittedName>
        <fullName evidence="1">GntR family transcriptional regulator</fullName>
    </submittedName>
</protein>
<dbReference type="EMBL" id="CP033227">
    <property type="protein sequence ID" value="AYO75527.1"/>
    <property type="molecule type" value="Genomic_DNA"/>
</dbReference>
<evidence type="ECO:0000313" key="2">
    <source>
        <dbReference type="Proteomes" id="UP000280708"/>
    </source>
</evidence>
<geneLocation type="plasmid" evidence="2">
    <name>pf1</name>
</geneLocation>
<sequence>MAASPGGHPDATFWTASAARQLEDRMNTEDFTIHDVSDFPIVRLARPLDTSGLSPQWCFEMERLVRDGRRFVLIYPSPTGDEPFEDRTARTLWLKANRETMAKLCLSLIIVEPDAVQRADLEKVFPHLEHAFGAPQTAAETQQEAQFLAARLLVSN</sequence>
<accession>A0A3G2UJY2</accession>
<dbReference type="AlphaFoldDB" id="A0A3G2UJY2"/>
<organism evidence="1 2">
    <name type="scientific">Sphingobium yanoikuyae</name>
    <name type="common">Sphingomonas yanoikuyae</name>
    <dbReference type="NCBI Taxonomy" id="13690"/>
    <lineage>
        <taxon>Bacteria</taxon>
        <taxon>Pseudomonadati</taxon>
        <taxon>Pseudomonadota</taxon>
        <taxon>Alphaproteobacteria</taxon>
        <taxon>Sphingomonadales</taxon>
        <taxon>Sphingomonadaceae</taxon>
        <taxon>Sphingobium</taxon>
    </lineage>
</organism>
<gene>
    <name evidence="1" type="ORF">EBF16_00530</name>
</gene>
<keyword evidence="1" id="KW-0614">Plasmid</keyword>
<name>A0A3G2UJY2_SPHYA</name>